<name>A0A4R3YMH4_9GAMM</name>
<organism evidence="2 3">
    <name type="scientific">Luteibacter rhizovicinus</name>
    <dbReference type="NCBI Taxonomy" id="242606"/>
    <lineage>
        <taxon>Bacteria</taxon>
        <taxon>Pseudomonadati</taxon>
        <taxon>Pseudomonadota</taxon>
        <taxon>Gammaproteobacteria</taxon>
        <taxon>Lysobacterales</taxon>
        <taxon>Rhodanobacteraceae</taxon>
        <taxon>Luteibacter</taxon>
    </lineage>
</organism>
<evidence type="ECO:0000313" key="2">
    <source>
        <dbReference type="EMBL" id="TCV93412.1"/>
    </source>
</evidence>
<dbReference type="RefSeq" id="WP_132145185.1">
    <property type="nucleotide sequence ID" value="NZ_SMCS01000005.1"/>
</dbReference>
<accession>A0A4R3YMH4</accession>
<dbReference type="GO" id="GO:0036088">
    <property type="term" value="P:D-serine catabolic process"/>
    <property type="evidence" value="ECO:0007669"/>
    <property type="project" value="TreeGrafter"/>
</dbReference>
<keyword evidence="3" id="KW-1185">Reference proteome</keyword>
<evidence type="ECO:0000313" key="3">
    <source>
        <dbReference type="Proteomes" id="UP000295645"/>
    </source>
</evidence>
<comment type="caution">
    <text evidence="2">The sequence shown here is derived from an EMBL/GenBank/DDBJ whole genome shotgun (WGS) entry which is preliminary data.</text>
</comment>
<dbReference type="GO" id="GO:0008721">
    <property type="term" value="F:D-serine ammonia-lyase activity"/>
    <property type="evidence" value="ECO:0007669"/>
    <property type="project" value="TreeGrafter"/>
</dbReference>
<dbReference type="InterPro" id="IPR029066">
    <property type="entry name" value="PLP-binding_barrel"/>
</dbReference>
<reference evidence="2 3" key="1">
    <citation type="submission" date="2019-03" db="EMBL/GenBank/DDBJ databases">
        <title>Above-ground endophytic microbial communities from plants in different locations in the United States.</title>
        <authorList>
            <person name="Frank C."/>
        </authorList>
    </citation>
    <scope>NUCLEOTIDE SEQUENCE [LARGE SCALE GENOMIC DNA]</scope>
    <source>
        <strain evidence="2 3">LP_13_YM</strain>
    </source>
</reference>
<dbReference type="Proteomes" id="UP000295645">
    <property type="component" value="Unassembled WGS sequence"/>
</dbReference>
<gene>
    <name evidence="2" type="ORF">EC912_105273</name>
</gene>
<sequence length="406" mass="44759">MTRDRSPAIHASPHDIYFNGLQNALNQAGIARPSVVIDRERMRRNAARLKVLIAPGTQLRLVEKSLPVPALLDELMKLTDTRSLMVFHEPQLRQVAQRFPDSDVLMGKPMPVLAARHFYQHLGHTSFDPARQLQWLIDTPARLQEYLELACGLGTKLRVNLEIDVGLHRGGASDPAALHVMLEQLRAAPEHLEFSGLMGYDAHVGKLPALVESRDTSFAKAVAAYRAFQATARACYPELAPGMCWNGAGSPTVALHRYDSPLNDVSAGSALLKPLEFDIDLLAEFEPAIFITTPVLKAQDGTRLPGPAWLSKLLFGGRARRARSYFIYGGGWPAQPASPVGLQPNKQFGLSFNQSILNGPREHALAVNDTVFFRPYQSEGSLLHYGPVHVIDNGRIVDAWMPFGET</sequence>
<protein>
    <submittedName>
        <fullName evidence="2">D-serine deaminase-like pyridoxal phosphate-dependent protein</fullName>
    </submittedName>
</protein>
<proteinExistence type="predicted"/>
<dbReference type="InterPro" id="IPR051466">
    <property type="entry name" value="D-amino_acid_metab_enzyme"/>
</dbReference>
<dbReference type="Pfam" id="PF01168">
    <property type="entry name" value="Ala_racemase_N"/>
    <property type="match status" value="1"/>
</dbReference>
<dbReference type="InterPro" id="IPR001608">
    <property type="entry name" value="Ala_racemase_N"/>
</dbReference>
<evidence type="ECO:0000259" key="1">
    <source>
        <dbReference type="Pfam" id="PF01168"/>
    </source>
</evidence>
<dbReference type="EMBL" id="SMCS01000005">
    <property type="protein sequence ID" value="TCV93412.1"/>
    <property type="molecule type" value="Genomic_DNA"/>
</dbReference>
<dbReference type="OrthoDB" id="339576at2"/>
<dbReference type="PANTHER" id="PTHR28004:SF2">
    <property type="entry name" value="D-SERINE DEHYDRATASE"/>
    <property type="match status" value="1"/>
</dbReference>
<feature type="domain" description="Alanine racemase N-terminal" evidence="1">
    <location>
        <begin position="37"/>
        <end position="271"/>
    </location>
</feature>
<dbReference type="AlphaFoldDB" id="A0A4R3YMH4"/>
<dbReference type="SUPFAM" id="SSF51419">
    <property type="entry name" value="PLP-binding barrel"/>
    <property type="match status" value="1"/>
</dbReference>
<dbReference type="PANTHER" id="PTHR28004">
    <property type="entry name" value="ZGC:162816-RELATED"/>
    <property type="match status" value="1"/>
</dbReference>
<dbReference type="Gene3D" id="3.20.20.10">
    <property type="entry name" value="Alanine racemase"/>
    <property type="match status" value="1"/>
</dbReference>